<organism evidence="1 2">
    <name type="scientific">Gallibacter intestinalis</name>
    <dbReference type="NCBI Taxonomy" id="2779356"/>
    <lineage>
        <taxon>Bacteria</taxon>
        <taxon>Bacillati</taxon>
        <taxon>Bacillota</taxon>
        <taxon>Clostridia</taxon>
        <taxon>Eubacteriales</taxon>
        <taxon>Eubacteriaceae</taxon>
        <taxon>Gallibacter</taxon>
    </lineage>
</organism>
<sequence length="126" mass="13340">MNFIDSMLKFLGQKSVVISDSGSSNDLHWIKYADGTAKIYGTVDYNAGTGTVLAGTNNTVYYKSLSVLIPIALTSIDNIDTSLKGSAGTLTVGEVEGSVLNMVVTRFGNSNIGSGQVNLNIKGKWK</sequence>
<dbReference type="EMBL" id="JADCKA010000008">
    <property type="protein sequence ID" value="MBE5035709.1"/>
    <property type="molecule type" value="Genomic_DNA"/>
</dbReference>
<dbReference type="RefSeq" id="WP_226385358.1">
    <property type="nucleotide sequence ID" value="NZ_JADCKA010000008.1"/>
</dbReference>
<keyword evidence="2" id="KW-1185">Reference proteome</keyword>
<accession>A0ABR9QXV6</accession>
<name>A0ABR9QXV6_9FIRM</name>
<protein>
    <submittedName>
        <fullName evidence="1">Uncharacterized protein</fullName>
    </submittedName>
</protein>
<comment type="caution">
    <text evidence="1">The sequence shown here is derived from an EMBL/GenBank/DDBJ whole genome shotgun (WGS) entry which is preliminary data.</text>
</comment>
<proteinExistence type="predicted"/>
<evidence type="ECO:0000313" key="1">
    <source>
        <dbReference type="EMBL" id="MBE5035709.1"/>
    </source>
</evidence>
<dbReference type="Proteomes" id="UP001516588">
    <property type="component" value="Unassembled WGS sequence"/>
</dbReference>
<evidence type="ECO:0000313" key="2">
    <source>
        <dbReference type="Proteomes" id="UP001516588"/>
    </source>
</evidence>
<reference evidence="1 2" key="1">
    <citation type="submission" date="2020-10" db="EMBL/GenBank/DDBJ databases">
        <title>ChiBAC.</title>
        <authorList>
            <person name="Zenner C."/>
            <person name="Hitch T.C.A."/>
            <person name="Clavel T."/>
        </authorList>
    </citation>
    <scope>NUCLEOTIDE SEQUENCE [LARGE SCALE GENOMIC DNA]</scope>
    <source>
        <strain evidence="1 2">DSM 108706</strain>
    </source>
</reference>
<gene>
    <name evidence="1" type="ORF">INF20_05370</name>
</gene>